<evidence type="ECO:0000313" key="12">
    <source>
        <dbReference type="Proteomes" id="UP000580250"/>
    </source>
</evidence>
<feature type="transmembrane region" description="Helical" evidence="9">
    <location>
        <begin position="85"/>
        <end position="101"/>
    </location>
</feature>
<dbReference type="OrthoDB" id="297496at2759"/>
<dbReference type="GO" id="GO:0022841">
    <property type="term" value="F:potassium ion leak channel activity"/>
    <property type="evidence" value="ECO:0007669"/>
    <property type="project" value="TreeGrafter"/>
</dbReference>
<dbReference type="PANTHER" id="PTHR11003:SF347">
    <property type="entry name" value="POTASSIUM CHANNEL DOMAIN-CONTAINING PROTEIN"/>
    <property type="match status" value="1"/>
</dbReference>
<evidence type="ECO:0000256" key="4">
    <source>
        <dbReference type="ARBA" id="ARBA00022989"/>
    </source>
</evidence>
<feature type="transmembrane region" description="Helical" evidence="9">
    <location>
        <begin position="62"/>
        <end position="78"/>
    </location>
</feature>
<evidence type="ECO:0000256" key="9">
    <source>
        <dbReference type="SAM" id="Phobius"/>
    </source>
</evidence>
<keyword evidence="7 8" id="KW-0407">Ion channel</keyword>
<evidence type="ECO:0000256" key="7">
    <source>
        <dbReference type="ARBA" id="ARBA00023303"/>
    </source>
</evidence>
<feature type="domain" description="Potassium channel" evidence="10">
    <location>
        <begin position="2"/>
        <end position="47"/>
    </location>
</feature>
<dbReference type="InterPro" id="IPR013099">
    <property type="entry name" value="K_chnl_dom"/>
</dbReference>
<keyword evidence="6 9" id="KW-0472">Membrane</keyword>
<keyword evidence="2 8" id="KW-0813">Transport</keyword>
<dbReference type="PRINTS" id="PR01333">
    <property type="entry name" value="2POREKCHANEL"/>
</dbReference>
<comment type="subcellular location">
    <subcellularLocation>
        <location evidence="1">Membrane</location>
        <topology evidence="1">Multi-pass membrane protein</topology>
    </subcellularLocation>
</comment>
<dbReference type="InterPro" id="IPR003280">
    <property type="entry name" value="2pore_dom_K_chnl"/>
</dbReference>
<keyword evidence="4 9" id="KW-1133">Transmembrane helix</keyword>
<organism evidence="11 12">
    <name type="scientific">Meloidogyne enterolobii</name>
    <name type="common">Root-knot nematode worm</name>
    <name type="synonym">Meloidogyne mayaguensis</name>
    <dbReference type="NCBI Taxonomy" id="390850"/>
    <lineage>
        <taxon>Eukaryota</taxon>
        <taxon>Metazoa</taxon>
        <taxon>Ecdysozoa</taxon>
        <taxon>Nematoda</taxon>
        <taxon>Chromadorea</taxon>
        <taxon>Rhabditida</taxon>
        <taxon>Tylenchina</taxon>
        <taxon>Tylenchomorpha</taxon>
        <taxon>Tylenchoidea</taxon>
        <taxon>Meloidogynidae</taxon>
        <taxon>Meloidogyninae</taxon>
        <taxon>Meloidogyne</taxon>
    </lineage>
</organism>
<proteinExistence type="inferred from homology"/>
<dbReference type="AlphaFoldDB" id="A0A6V7WBH2"/>
<evidence type="ECO:0000256" key="1">
    <source>
        <dbReference type="ARBA" id="ARBA00004141"/>
    </source>
</evidence>
<gene>
    <name evidence="11" type="ORF">MENT_LOCUS36478</name>
</gene>
<feature type="transmembrane region" description="Helical" evidence="9">
    <location>
        <begin position="113"/>
        <end position="132"/>
    </location>
</feature>
<dbReference type="Proteomes" id="UP000580250">
    <property type="component" value="Unassembled WGS sequence"/>
</dbReference>
<dbReference type="GO" id="GO:0030322">
    <property type="term" value="P:stabilization of membrane potential"/>
    <property type="evidence" value="ECO:0007669"/>
    <property type="project" value="TreeGrafter"/>
</dbReference>
<keyword evidence="3 8" id="KW-0812">Transmembrane</keyword>
<feature type="transmembrane region" description="Helical" evidence="9">
    <location>
        <begin position="25"/>
        <end position="42"/>
    </location>
</feature>
<dbReference type="Gene3D" id="1.10.287.70">
    <property type="match status" value="1"/>
</dbReference>
<comment type="caution">
    <text evidence="11">The sequence shown here is derived from an EMBL/GenBank/DDBJ whole genome shotgun (WGS) entry which is preliminary data.</text>
</comment>
<dbReference type="PANTHER" id="PTHR11003">
    <property type="entry name" value="POTASSIUM CHANNEL, SUBFAMILY K"/>
    <property type="match status" value="1"/>
</dbReference>
<evidence type="ECO:0000259" key="10">
    <source>
        <dbReference type="Pfam" id="PF07885"/>
    </source>
</evidence>
<name>A0A6V7WBH2_MELEN</name>
<evidence type="ECO:0000313" key="11">
    <source>
        <dbReference type="EMBL" id="CAD2184138.1"/>
    </source>
</evidence>
<dbReference type="GO" id="GO:0015271">
    <property type="term" value="F:outward rectifier potassium channel activity"/>
    <property type="evidence" value="ECO:0007669"/>
    <property type="project" value="TreeGrafter"/>
</dbReference>
<comment type="similarity">
    <text evidence="8">Belongs to the two pore domain potassium channel (TC 1.A.1.8) family.</text>
</comment>
<sequence length="157" mass="18649">MFLAVTTYSTIGYGNIMPKTRLGKFFAMIYAVIGIPMTFYDLKDFTQTWPFLLCLECFWHKLIWLPFLGCFYVLVFFFNLRKIEIILKFFFFCSLTTIEYVDVTPTNSEDMFIMFGFIIVGLSLVSTCINVIHLKLQALFEELLLTMMEEWRYWTNC</sequence>
<evidence type="ECO:0000256" key="2">
    <source>
        <dbReference type="ARBA" id="ARBA00022448"/>
    </source>
</evidence>
<evidence type="ECO:0000256" key="8">
    <source>
        <dbReference type="RuleBase" id="RU003857"/>
    </source>
</evidence>
<accession>A0A6V7WBH2</accession>
<dbReference type="GO" id="GO:0005886">
    <property type="term" value="C:plasma membrane"/>
    <property type="evidence" value="ECO:0007669"/>
    <property type="project" value="TreeGrafter"/>
</dbReference>
<dbReference type="SUPFAM" id="SSF81324">
    <property type="entry name" value="Voltage-gated potassium channels"/>
    <property type="match status" value="2"/>
</dbReference>
<reference evidence="11 12" key="1">
    <citation type="submission" date="2020-08" db="EMBL/GenBank/DDBJ databases">
        <authorList>
            <person name="Koutsovoulos G."/>
            <person name="Danchin GJ E."/>
        </authorList>
    </citation>
    <scope>NUCLEOTIDE SEQUENCE [LARGE SCALE GENOMIC DNA]</scope>
</reference>
<keyword evidence="5 8" id="KW-0406">Ion transport</keyword>
<dbReference type="Pfam" id="PF07885">
    <property type="entry name" value="Ion_trans_2"/>
    <property type="match status" value="1"/>
</dbReference>
<dbReference type="EMBL" id="CAJEWN010000491">
    <property type="protein sequence ID" value="CAD2184138.1"/>
    <property type="molecule type" value="Genomic_DNA"/>
</dbReference>
<evidence type="ECO:0000256" key="6">
    <source>
        <dbReference type="ARBA" id="ARBA00023136"/>
    </source>
</evidence>
<protein>
    <recommendedName>
        <fullName evidence="10">Potassium channel domain-containing protein</fullName>
    </recommendedName>
</protein>
<evidence type="ECO:0000256" key="3">
    <source>
        <dbReference type="ARBA" id="ARBA00022692"/>
    </source>
</evidence>
<evidence type="ECO:0000256" key="5">
    <source>
        <dbReference type="ARBA" id="ARBA00023065"/>
    </source>
</evidence>